<dbReference type="NCBIfam" id="NF001299">
    <property type="entry name" value="PRK00241.1"/>
    <property type="match status" value="1"/>
</dbReference>
<keyword evidence="6 12" id="KW-0378">Hydrolase</keyword>
<evidence type="ECO:0000256" key="8">
    <source>
        <dbReference type="ARBA" id="ARBA00023027"/>
    </source>
</evidence>
<dbReference type="GO" id="GO:0005829">
    <property type="term" value="C:cytosol"/>
    <property type="evidence" value="ECO:0007669"/>
    <property type="project" value="TreeGrafter"/>
</dbReference>
<sequence length="407" mass="45487">MPISLQSHAFAGNPLRYRTPKPTHPLSPALALEALKTQLADNSHQSSSLNYKVLPFRKGRPLASSTSTDADLGPTWHLGWISLADCKGLFSASGVEFTGDSLFYLGSSSEQDVDVVYWAIDVSGENSLFTEFDSEQVCFIELRTLMVATDWANEQAMVDLAVAGHAKALLEWHNISRFCGYCGEKTVSMESGRWKQCSNELCRRKVYPRVDPVVIMLVIDRENDRALLGRQSRFVPRMWSCLAGFVEPGESLEEAVRRETWEETAIEVGEVMYHSSQPWSVGPSSMPCQLMVGFFAYAKSLEIKVDRAELEDAQWHGREDVRKALMFAEYEKAQRTAAAKVDQMCRGVEKGQSLSSDFNVESGELAPMFFPGPFAIAHRLITSWVNQGSAFDALQLKQQPNSYQSNL</sequence>
<feature type="domain" description="Nudix hydrolase" evidence="10">
    <location>
        <begin position="208"/>
        <end position="338"/>
    </location>
</feature>
<dbReference type="RefSeq" id="XP_011013626.1">
    <property type="nucleotide sequence ID" value="XM_011015324.1"/>
</dbReference>
<dbReference type="EC" id="3.6.1.22" evidence="4"/>
<dbReference type="FunFam" id="3.90.79.20:FF:000008">
    <property type="entry name" value="Nudix hydrolase 19, chloroplastic"/>
    <property type="match status" value="1"/>
</dbReference>
<organism evidence="11 12">
    <name type="scientific">Populus euphratica</name>
    <name type="common">Euphrates poplar</name>
    <dbReference type="NCBI Taxonomy" id="75702"/>
    <lineage>
        <taxon>Eukaryota</taxon>
        <taxon>Viridiplantae</taxon>
        <taxon>Streptophyta</taxon>
        <taxon>Embryophyta</taxon>
        <taxon>Tracheophyta</taxon>
        <taxon>Spermatophyta</taxon>
        <taxon>Magnoliopsida</taxon>
        <taxon>eudicotyledons</taxon>
        <taxon>Gunneridae</taxon>
        <taxon>Pentapetalae</taxon>
        <taxon>rosids</taxon>
        <taxon>fabids</taxon>
        <taxon>Malpighiales</taxon>
        <taxon>Salicaceae</taxon>
        <taxon>Saliceae</taxon>
        <taxon>Populus</taxon>
    </lineage>
</organism>
<dbReference type="GO" id="GO:0019677">
    <property type="term" value="P:NAD+ catabolic process"/>
    <property type="evidence" value="ECO:0007669"/>
    <property type="project" value="TreeGrafter"/>
</dbReference>
<protein>
    <recommendedName>
        <fullName evidence="4">NAD(+) diphosphatase</fullName>
        <ecNumber evidence="4">3.6.1.22</ecNumber>
    </recommendedName>
</protein>
<evidence type="ECO:0000256" key="3">
    <source>
        <dbReference type="ARBA" id="ARBA00009595"/>
    </source>
</evidence>
<reference evidence="12" key="1">
    <citation type="submission" date="2025-08" db="UniProtKB">
        <authorList>
            <consortium name="RefSeq"/>
        </authorList>
    </citation>
    <scope>IDENTIFICATION</scope>
</reference>
<evidence type="ECO:0000256" key="4">
    <source>
        <dbReference type="ARBA" id="ARBA00012381"/>
    </source>
</evidence>
<comment type="cofactor">
    <cofactor evidence="2">
        <name>Zn(2+)</name>
        <dbReference type="ChEBI" id="CHEBI:29105"/>
    </cofactor>
</comment>
<dbReference type="GO" id="GO:0006742">
    <property type="term" value="P:NADP+ catabolic process"/>
    <property type="evidence" value="ECO:0007669"/>
    <property type="project" value="TreeGrafter"/>
</dbReference>
<name>A0AAJ6TMU5_POPEU</name>
<proteinExistence type="inferred from homology"/>
<keyword evidence="7" id="KW-0460">Magnesium</keyword>
<evidence type="ECO:0000256" key="9">
    <source>
        <dbReference type="ARBA" id="ARBA00023679"/>
    </source>
</evidence>
<dbReference type="GO" id="GO:0035529">
    <property type="term" value="F:NADH pyrophosphatase activity"/>
    <property type="evidence" value="ECO:0007669"/>
    <property type="project" value="TreeGrafter"/>
</dbReference>
<comment type="catalytic activity">
    <reaction evidence="9">
        <text>a 5'-end NAD(+)-phospho-ribonucleoside in mRNA + H2O = a 5'-end phospho-adenosine-phospho-ribonucleoside in mRNA + beta-nicotinamide D-ribonucleotide + 2 H(+)</text>
        <dbReference type="Rhea" id="RHEA:60876"/>
        <dbReference type="Rhea" id="RHEA-COMP:15698"/>
        <dbReference type="Rhea" id="RHEA-COMP:15719"/>
        <dbReference type="ChEBI" id="CHEBI:14649"/>
        <dbReference type="ChEBI" id="CHEBI:15377"/>
        <dbReference type="ChEBI" id="CHEBI:15378"/>
        <dbReference type="ChEBI" id="CHEBI:144029"/>
        <dbReference type="ChEBI" id="CHEBI:144051"/>
    </reaction>
    <physiologicalReaction direction="left-to-right" evidence="9">
        <dbReference type="Rhea" id="RHEA:60877"/>
    </physiologicalReaction>
</comment>
<evidence type="ECO:0000313" key="12">
    <source>
        <dbReference type="RefSeq" id="XP_011013626.1"/>
    </source>
</evidence>
<gene>
    <name evidence="12" type="primary">LOC105117598</name>
</gene>
<comment type="cofactor">
    <cofactor evidence="1">
        <name>Mg(2+)</name>
        <dbReference type="ChEBI" id="CHEBI:18420"/>
    </cofactor>
</comment>
<keyword evidence="11" id="KW-1185">Reference proteome</keyword>
<dbReference type="FunFam" id="3.90.79.10:FF:000040">
    <property type="entry name" value="Nudix hydrolase 19, chloroplastic"/>
    <property type="match status" value="1"/>
</dbReference>
<evidence type="ECO:0000259" key="10">
    <source>
        <dbReference type="PROSITE" id="PS51462"/>
    </source>
</evidence>
<evidence type="ECO:0000313" key="11">
    <source>
        <dbReference type="Proteomes" id="UP000694918"/>
    </source>
</evidence>
<evidence type="ECO:0000256" key="1">
    <source>
        <dbReference type="ARBA" id="ARBA00001946"/>
    </source>
</evidence>
<evidence type="ECO:0000256" key="5">
    <source>
        <dbReference type="ARBA" id="ARBA00022723"/>
    </source>
</evidence>
<dbReference type="InterPro" id="IPR000086">
    <property type="entry name" value="NUDIX_hydrolase_dom"/>
</dbReference>
<dbReference type="PANTHER" id="PTHR42904:SF6">
    <property type="entry name" value="NAD-CAPPED RNA HYDROLASE NUDT12"/>
    <property type="match status" value="1"/>
</dbReference>
<dbReference type="Proteomes" id="UP000694918">
    <property type="component" value="Unplaced"/>
</dbReference>
<dbReference type="PROSITE" id="PS51462">
    <property type="entry name" value="NUDIX"/>
    <property type="match status" value="1"/>
</dbReference>
<dbReference type="Gene3D" id="3.90.79.10">
    <property type="entry name" value="Nucleoside Triphosphate Pyrophosphohydrolase"/>
    <property type="match status" value="1"/>
</dbReference>
<dbReference type="GO" id="GO:0046872">
    <property type="term" value="F:metal ion binding"/>
    <property type="evidence" value="ECO:0007669"/>
    <property type="project" value="UniProtKB-KW"/>
</dbReference>
<dbReference type="Pfam" id="PF00293">
    <property type="entry name" value="NUDIX"/>
    <property type="match status" value="1"/>
</dbReference>
<dbReference type="SUPFAM" id="SSF55811">
    <property type="entry name" value="Nudix"/>
    <property type="match status" value="1"/>
</dbReference>
<keyword evidence="8" id="KW-0520">NAD</keyword>
<dbReference type="Gene3D" id="3.90.79.20">
    <property type="match status" value="1"/>
</dbReference>
<dbReference type="AlphaFoldDB" id="A0AAJ6TMU5"/>
<keyword evidence="5" id="KW-0479">Metal-binding</keyword>
<evidence type="ECO:0000256" key="2">
    <source>
        <dbReference type="ARBA" id="ARBA00001947"/>
    </source>
</evidence>
<dbReference type="InterPro" id="IPR015797">
    <property type="entry name" value="NUDIX_hydrolase-like_dom_sf"/>
</dbReference>
<accession>A0AAJ6TMU5</accession>
<evidence type="ECO:0000256" key="6">
    <source>
        <dbReference type="ARBA" id="ARBA00022801"/>
    </source>
</evidence>
<dbReference type="InterPro" id="IPR050241">
    <property type="entry name" value="NAD-cap_RNA_hydrolase_NudC"/>
</dbReference>
<comment type="similarity">
    <text evidence="3">Belongs to the Nudix hydrolase family. NudC subfamily.</text>
</comment>
<dbReference type="GeneID" id="105117598"/>
<dbReference type="PANTHER" id="PTHR42904">
    <property type="entry name" value="NUDIX HYDROLASE, NUDC SUBFAMILY"/>
    <property type="match status" value="1"/>
</dbReference>
<dbReference type="CDD" id="cd03429">
    <property type="entry name" value="NUDIX_NADH_pyrophosphatase_Nudt13"/>
    <property type="match status" value="1"/>
</dbReference>
<dbReference type="KEGG" id="peu:105117598"/>
<dbReference type="GO" id="GO:0005777">
    <property type="term" value="C:peroxisome"/>
    <property type="evidence" value="ECO:0007669"/>
    <property type="project" value="TreeGrafter"/>
</dbReference>
<evidence type="ECO:0000256" key="7">
    <source>
        <dbReference type="ARBA" id="ARBA00022842"/>
    </source>
</evidence>
<dbReference type="InterPro" id="IPR049734">
    <property type="entry name" value="NudC-like_C"/>
</dbReference>